<evidence type="ECO:0000313" key="2">
    <source>
        <dbReference type="EMBL" id="KAJ6699279.1"/>
    </source>
</evidence>
<reference evidence="2" key="2">
    <citation type="journal article" date="2023" name="Int. J. Mol. Sci.">
        <title>De Novo Assembly and Annotation of 11 Diverse Shrub Willow (Salix) Genomes Reveals Novel Gene Organization in Sex-Linked Regions.</title>
        <authorList>
            <person name="Hyden B."/>
            <person name="Feng K."/>
            <person name="Yates T.B."/>
            <person name="Jawdy S."/>
            <person name="Cereghino C."/>
            <person name="Smart L.B."/>
            <person name="Muchero W."/>
        </authorList>
    </citation>
    <scope>NUCLEOTIDE SEQUENCE</scope>
    <source>
        <tissue evidence="2">Shoot tip</tissue>
    </source>
</reference>
<protein>
    <submittedName>
        <fullName evidence="2">Uncharacterized protein</fullName>
    </submittedName>
</protein>
<reference evidence="2" key="1">
    <citation type="submission" date="2022-11" db="EMBL/GenBank/DDBJ databases">
        <authorList>
            <person name="Hyden B.L."/>
            <person name="Feng K."/>
            <person name="Yates T."/>
            <person name="Jawdy S."/>
            <person name="Smart L.B."/>
            <person name="Muchero W."/>
        </authorList>
    </citation>
    <scope>NUCLEOTIDE SEQUENCE</scope>
    <source>
        <tissue evidence="2">Shoot tip</tissue>
    </source>
</reference>
<dbReference type="AlphaFoldDB" id="A0A9Q0Q3D9"/>
<feature type="compositionally biased region" description="Low complexity" evidence="1">
    <location>
        <begin position="93"/>
        <end position="103"/>
    </location>
</feature>
<name>A0A9Q0Q3D9_SALPP</name>
<dbReference type="Proteomes" id="UP001151532">
    <property type="component" value="Chromosome 6"/>
</dbReference>
<feature type="region of interest" description="Disordered" evidence="1">
    <location>
        <begin position="93"/>
        <end position="130"/>
    </location>
</feature>
<sequence length="130" mass="14788">MGNLKLLAKSVSRRRACSWCILILVKPPMEDLAEQVRTCLLGSQINEKLAKRMLQNLATPGRAVASSCIATFALRKLFVHLLSLHLAAHLQSSCSPQSISKSSRVPPRLQEKQWRNDMQRLREITEERQR</sequence>
<keyword evidence="3" id="KW-1185">Reference proteome</keyword>
<dbReference type="EMBL" id="JAPFFK010000017">
    <property type="protein sequence ID" value="KAJ6699279.1"/>
    <property type="molecule type" value="Genomic_DNA"/>
</dbReference>
<comment type="caution">
    <text evidence="2">The sequence shown here is derived from an EMBL/GenBank/DDBJ whole genome shotgun (WGS) entry which is preliminary data.</text>
</comment>
<evidence type="ECO:0000313" key="3">
    <source>
        <dbReference type="Proteomes" id="UP001151532"/>
    </source>
</evidence>
<accession>A0A9Q0Q3D9</accession>
<feature type="compositionally biased region" description="Basic and acidic residues" evidence="1">
    <location>
        <begin position="109"/>
        <end position="130"/>
    </location>
</feature>
<evidence type="ECO:0000256" key="1">
    <source>
        <dbReference type="SAM" id="MobiDB-lite"/>
    </source>
</evidence>
<organism evidence="2 3">
    <name type="scientific">Salix purpurea</name>
    <name type="common">Purple osier willow</name>
    <dbReference type="NCBI Taxonomy" id="77065"/>
    <lineage>
        <taxon>Eukaryota</taxon>
        <taxon>Viridiplantae</taxon>
        <taxon>Streptophyta</taxon>
        <taxon>Embryophyta</taxon>
        <taxon>Tracheophyta</taxon>
        <taxon>Spermatophyta</taxon>
        <taxon>Magnoliopsida</taxon>
        <taxon>eudicotyledons</taxon>
        <taxon>Gunneridae</taxon>
        <taxon>Pentapetalae</taxon>
        <taxon>rosids</taxon>
        <taxon>fabids</taxon>
        <taxon>Malpighiales</taxon>
        <taxon>Salicaceae</taxon>
        <taxon>Saliceae</taxon>
        <taxon>Salix</taxon>
    </lineage>
</organism>
<proteinExistence type="predicted"/>
<gene>
    <name evidence="2" type="ORF">OIU79_012526</name>
</gene>